<evidence type="ECO:0000313" key="3">
    <source>
        <dbReference type="EnsemblFungi" id="EJT72212"/>
    </source>
</evidence>
<dbReference type="OrthoDB" id="4505928at2759"/>
<dbReference type="AlphaFoldDB" id="J3P6D8"/>
<dbReference type="Gene3D" id="1.20.5.170">
    <property type="match status" value="1"/>
</dbReference>
<dbReference type="Proteomes" id="UP000006039">
    <property type="component" value="Unassembled WGS sequence"/>
</dbReference>
<reference evidence="2" key="3">
    <citation type="submission" date="2010-09" db="EMBL/GenBank/DDBJ databases">
        <title>Annotation of Gaeumannomyces graminis var. tritici R3-111a-1.</title>
        <authorList>
            <consortium name="The Broad Institute Genome Sequencing Platform"/>
            <person name="Ma L.-J."/>
            <person name="Dead R."/>
            <person name="Young S.K."/>
            <person name="Zeng Q."/>
            <person name="Gargeya S."/>
            <person name="Fitzgerald M."/>
            <person name="Haas B."/>
            <person name="Abouelleil A."/>
            <person name="Alvarado L."/>
            <person name="Arachchi H.M."/>
            <person name="Berlin A."/>
            <person name="Brown A."/>
            <person name="Chapman S.B."/>
            <person name="Chen Z."/>
            <person name="Dunbar C."/>
            <person name="Freedman E."/>
            <person name="Gearin G."/>
            <person name="Gellesch M."/>
            <person name="Goldberg J."/>
            <person name="Griggs A."/>
            <person name="Gujja S."/>
            <person name="Heiman D."/>
            <person name="Howarth C."/>
            <person name="Larson L."/>
            <person name="Lui A."/>
            <person name="MacDonald P.J.P."/>
            <person name="Mehta T."/>
            <person name="Montmayeur A."/>
            <person name="Murphy C."/>
            <person name="Neiman D."/>
            <person name="Pearson M."/>
            <person name="Priest M."/>
            <person name="Roberts A."/>
            <person name="Saif S."/>
            <person name="Shea T."/>
            <person name="Shenoy N."/>
            <person name="Sisk P."/>
            <person name="Stolte C."/>
            <person name="Sykes S."/>
            <person name="Yandava C."/>
            <person name="Wortman J."/>
            <person name="Nusbaum C."/>
            <person name="Birren B."/>
        </authorList>
    </citation>
    <scope>NUCLEOTIDE SEQUENCE</scope>
    <source>
        <strain evidence="2">R3-111a-1</strain>
    </source>
</reference>
<dbReference type="CDD" id="cd14688">
    <property type="entry name" value="bZIP_YAP"/>
    <property type="match status" value="1"/>
</dbReference>
<proteinExistence type="predicted"/>
<feature type="compositionally biased region" description="Basic and acidic residues" evidence="1">
    <location>
        <begin position="82"/>
        <end position="93"/>
    </location>
</feature>
<reference evidence="3" key="5">
    <citation type="submission" date="2018-04" db="UniProtKB">
        <authorList>
            <consortium name="EnsemblFungi"/>
        </authorList>
    </citation>
    <scope>IDENTIFICATION</scope>
    <source>
        <strain evidence="3">R3-111a-1</strain>
    </source>
</reference>
<organism evidence="2">
    <name type="scientific">Gaeumannomyces tritici (strain R3-111a-1)</name>
    <name type="common">Wheat and barley take-all root rot fungus</name>
    <name type="synonym">Gaeumannomyces graminis var. tritici</name>
    <dbReference type="NCBI Taxonomy" id="644352"/>
    <lineage>
        <taxon>Eukaryota</taxon>
        <taxon>Fungi</taxon>
        <taxon>Dikarya</taxon>
        <taxon>Ascomycota</taxon>
        <taxon>Pezizomycotina</taxon>
        <taxon>Sordariomycetes</taxon>
        <taxon>Sordariomycetidae</taxon>
        <taxon>Magnaporthales</taxon>
        <taxon>Magnaporthaceae</taxon>
        <taxon>Gaeumannomyces</taxon>
    </lineage>
</organism>
<evidence type="ECO:0000256" key="1">
    <source>
        <dbReference type="SAM" id="MobiDB-lite"/>
    </source>
</evidence>
<reference evidence="2" key="2">
    <citation type="submission" date="2010-07" db="EMBL/GenBank/DDBJ databases">
        <authorList>
            <consortium name="The Broad Institute Genome Sequencing Platform"/>
            <consortium name="Broad Institute Genome Sequencing Center for Infectious Disease"/>
            <person name="Ma L.-J."/>
            <person name="Dead R."/>
            <person name="Young S."/>
            <person name="Zeng Q."/>
            <person name="Koehrsen M."/>
            <person name="Alvarado L."/>
            <person name="Berlin A."/>
            <person name="Chapman S.B."/>
            <person name="Chen Z."/>
            <person name="Freedman E."/>
            <person name="Gellesch M."/>
            <person name="Goldberg J."/>
            <person name="Griggs A."/>
            <person name="Gujja S."/>
            <person name="Heilman E.R."/>
            <person name="Heiman D."/>
            <person name="Hepburn T."/>
            <person name="Howarth C."/>
            <person name="Jen D."/>
            <person name="Larson L."/>
            <person name="Mehta T."/>
            <person name="Neiman D."/>
            <person name="Pearson M."/>
            <person name="Roberts A."/>
            <person name="Saif S."/>
            <person name="Shea T."/>
            <person name="Shenoy N."/>
            <person name="Sisk P."/>
            <person name="Stolte C."/>
            <person name="Sykes S."/>
            <person name="Walk T."/>
            <person name="White J."/>
            <person name="Yandava C."/>
            <person name="Haas B."/>
            <person name="Nusbaum C."/>
            <person name="Birren B."/>
        </authorList>
    </citation>
    <scope>NUCLEOTIDE SEQUENCE</scope>
    <source>
        <strain evidence="2">R3-111a-1</strain>
    </source>
</reference>
<reference evidence="3" key="4">
    <citation type="journal article" date="2015" name="G3 (Bethesda)">
        <title>Genome sequences of three phytopathogenic species of the Magnaporthaceae family of fungi.</title>
        <authorList>
            <person name="Okagaki L.H."/>
            <person name="Nunes C.C."/>
            <person name="Sailsbery J."/>
            <person name="Clay B."/>
            <person name="Brown D."/>
            <person name="John T."/>
            <person name="Oh Y."/>
            <person name="Young N."/>
            <person name="Fitzgerald M."/>
            <person name="Haas B.J."/>
            <person name="Zeng Q."/>
            <person name="Young S."/>
            <person name="Adiconis X."/>
            <person name="Fan L."/>
            <person name="Levin J.Z."/>
            <person name="Mitchell T.K."/>
            <person name="Okubara P.A."/>
            <person name="Farman M.L."/>
            <person name="Kohn L.M."/>
            <person name="Birren B."/>
            <person name="Ma L.-J."/>
            <person name="Dean R.A."/>
        </authorList>
    </citation>
    <scope>NUCLEOTIDE SEQUENCE</scope>
    <source>
        <strain evidence="3">R3-111a-1</strain>
    </source>
</reference>
<dbReference type="RefSeq" id="XP_009225186.1">
    <property type="nucleotide sequence ID" value="XM_009226922.1"/>
</dbReference>
<dbReference type="HOGENOM" id="CLU_066266_1_0_1"/>
<dbReference type="GeneID" id="20349537"/>
<dbReference type="VEuPathDB" id="FungiDB:GGTG_09079"/>
<feature type="region of interest" description="Disordered" evidence="1">
    <location>
        <begin position="74"/>
        <end position="161"/>
    </location>
</feature>
<feature type="compositionally biased region" description="Basic residues" evidence="1">
    <location>
        <begin position="28"/>
        <end position="37"/>
    </location>
</feature>
<sequence length="223" mass="23695">MDTELSQMTQKWSSRPKEQDAARVRENQRRHRARTKAHVADLERRLAEATAQLDEALARNAALAMEIQRLQHNKPAVAADEGDGRGDGDRPVRGDAGVGVDEVADAKPARRRAAQGSLAVAAAPSRPPTGSPPGGTGADSCPGLLEQPDDDSLAFPPAGPGESTIPCARALEILAGQNYDRHDLEAFGGFLRPGYRRAAAEGGGCRVESSRVFAVMDAIQPYP</sequence>
<evidence type="ECO:0000313" key="2">
    <source>
        <dbReference type="EMBL" id="EJT72212.1"/>
    </source>
</evidence>
<keyword evidence="4" id="KW-1185">Reference proteome</keyword>
<dbReference type="eggNOG" id="ENOG502SR4I">
    <property type="taxonomic scope" value="Eukaryota"/>
</dbReference>
<evidence type="ECO:0000313" key="4">
    <source>
        <dbReference type="Proteomes" id="UP000006039"/>
    </source>
</evidence>
<reference evidence="4" key="1">
    <citation type="submission" date="2010-07" db="EMBL/GenBank/DDBJ databases">
        <title>The genome sequence of Gaeumannomyces graminis var. tritici strain R3-111a-1.</title>
        <authorList>
            <consortium name="The Broad Institute Genome Sequencing Platform"/>
            <person name="Ma L.-J."/>
            <person name="Dead R."/>
            <person name="Young S."/>
            <person name="Zeng Q."/>
            <person name="Koehrsen M."/>
            <person name="Alvarado L."/>
            <person name="Berlin A."/>
            <person name="Chapman S.B."/>
            <person name="Chen Z."/>
            <person name="Freedman E."/>
            <person name="Gellesch M."/>
            <person name="Goldberg J."/>
            <person name="Griggs A."/>
            <person name="Gujja S."/>
            <person name="Heilman E.R."/>
            <person name="Heiman D."/>
            <person name="Hepburn T."/>
            <person name="Howarth C."/>
            <person name="Jen D."/>
            <person name="Larson L."/>
            <person name="Mehta T."/>
            <person name="Neiman D."/>
            <person name="Pearson M."/>
            <person name="Roberts A."/>
            <person name="Saif S."/>
            <person name="Shea T."/>
            <person name="Shenoy N."/>
            <person name="Sisk P."/>
            <person name="Stolte C."/>
            <person name="Sykes S."/>
            <person name="Walk T."/>
            <person name="White J."/>
            <person name="Yandava C."/>
            <person name="Haas B."/>
            <person name="Nusbaum C."/>
            <person name="Birren B."/>
        </authorList>
    </citation>
    <scope>NUCLEOTIDE SEQUENCE [LARGE SCALE GENOMIC DNA]</scope>
    <source>
        <strain evidence="4">R3-111a-1</strain>
    </source>
</reference>
<dbReference type="EnsemblFungi" id="EJT72212">
    <property type="protein sequence ID" value="EJT72212"/>
    <property type="gene ID" value="GGTG_09079"/>
</dbReference>
<evidence type="ECO:0008006" key="5">
    <source>
        <dbReference type="Google" id="ProtNLM"/>
    </source>
</evidence>
<name>J3P6D8_GAET3</name>
<gene>
    <name evidence="3" type="primary">20349537</name>
    <name evidence="2" type="ORF">GGTG_09079</name>
</gene>
<feature type="compositionally biased region" description="Basic and acidic residues" evidence="1">
    <location>
        <begin position="15"/>
        <end position="27"/>
    </location>
</feature>
<dbReference type="STRING" id="644352.J3P6D8"/>
<feature type="compositionally biased region" description="Polar residues" evidence="1">
    <location>
        <begin position="1"/>
        <end position="13"/>
    </location>
</feature>
<dbReference type="EMBL" id="GL385399">
    <property type="protein sequence ID" value="EJT72212.1"/>
    <property type="molecule type" value="Genomic_DNA"/>
</dbReference>
<feature type="region of interest" description="Disordered" evidence="1">
    <location>
        <begin position="1"/>
        <end position="39"/>
    </location>
</feature>
<protein>
    <recommendedName>
        <fullName evidence="5">BZIP domain-containing protein</fullName>
    </recommendedName>
</protein>
<accession>J3P6D8</accession>